<dbReference type="Pfam" id="PF00722">
    <property type="entry name" value="Glyco_hydro_16"/>
    <property type="match status" value="1"/>
</dbReference>
<evidence type="ECO:0000256" key="1">
    <source>
        <dbReference type="ARBA" id="ARBA00006865"/>
    </source>
</evidence>
<keyword evidence="5" id="KW-1185">Reference proteome</keyword>
<dbReference type="InterPro" id="IPR000757">
    <property type="entry name" value="Beta-glucanase-like"/>
</dbReference>
<name>A0A4Q0P3I3_9FLAO</name>
<keyword evidence="2" id="KW-0732">Signal</keyword>
<feature type="domain" description="GH16" evidence="3">
    <location>
        <begin position="16"/>
        <end position="257"/>
    </location>
</feature>
<dbReference type="Proteomes" id="UP000289238">
    <property type="component" value="Unassembled WGS sequence"/>
</dbReference>
<gene>
    <name evidence="4" type="ORF">DSM00_2614</name>
</gene>
<dbReference type="GO" id="GO:0005975">
    <property type="term" value="P:carbohydrate metabolic process"/>
    <property type="evidence" value="ECO:0007669"/>
    <property type="project" value="InterPro"/>
</dbReference>
<dbReference type="PANTHER" id="PTHR10963">
    <property type="entry name" value="GLYCOSYL HYDROLASE-RELATED"/>
    <property type="match status" value="1"/>
</dbReference>
<dbReference type="Gene3D" id="2.60.120.200">
    <property type="match status" value="1"/>
</dbReference>
<evidence type="ECO:0000313" key="4">
    <source>
        <dbReference type="EMBL" id="RXG21097.1"/>
    </source>
</evidence>
<dbReference type="PROSITE" id="PS51762">
    <property type="entry name" value="GH16_2"/>
    <property type="match status" value="1"/>
</dbReference>
<feature type="signal peptide" evidence="2">
    <location>
        <begin position="1"/>
        <end position="20"/>
    </location>
</feature>
<evidence type="ECO:0000256" key="2">
    <source>
        <dbReference type="SAM" id="SignalP"/>
    </source>
</evidence>
<dbReference type="SUPFAM" id="SSF49899">
    <property type="entry name" value="Concanavalin A-like lectins/glucanases"/>
    <property type="match status" value="1"/>
</dbReference>
<evidence type="ECO:0000313" key="5">
    <source>
        <dbReference type="Proteomes" id="UP000289238"/>
    </source>
</evidence>
<accession>A0A4Q0P3I3</accession>
<dbReference type="InterPro" id="IPR013320">
    <property type="entry name" value="ConA-like_dom_sf"/>
</dbReference>
<dbReference type="InterPro" id="IPR050546">
    <property type="entry name" value="Glycosyl_Hydrlase_16"/>
</dbReference>
<dbReference type="AlphaFoldDB" id="A0A4Q0P3I3"/>
<dbReference type="PANTHER" id="PTHR10963:SF55">
    <property type="entry name" value="GLYCOSIDE HYDROLASE FAMILY 16 PROTEIN"/>
    <property type="match status" value="1"/>
</dbReference>
<feature type="chain" id="PRO_5020917371" evidence="2">
    <location>
        <begin position="21"/>
        <end position="257"/>
    </location>
</feature>
<dbReference type="RefSeq" id="WP_164916337.1">
    <property type="nucleotide sequence ID" value="NZ_QOVM01000006.1"/>
</dbReference>
<evidence type="ECO:0000259" key="3">
    <source>
        <dbReference type="PROSITE" id="PS51762"/>
    </source>
</evidence>
<keyword evidence="4" id="KW-0378">Hydrolase</keyword>
<protein>
    <submittedName>
        <fullName evidence="4">Glycosyl hydrolase family 16</fullName>
    </submittedName>
</protein>
<dbReference type="GO" id="GO:0004553">
    <property type="term" value="F:hydrolase activity, hydrolyzing O-glycosyl compounds"/>
    <property type="evidence" value="ECO:0007669"/>
    <property type="project" value="InterPro"/>
</dbReference>
<comment type="similarity">
    <text evidence="1">Belongs to the glycosyl hydrolase 16 family.</text>
</comment>
<reference evidence="4 5" key="1">
    <citation type="submission" date="2018-07" db="EMBL/GenBank/DDBJ databases">
        <title>Leeuwenhoekiella genomics.</title>
        <authorList>
            <person name="Tahon G."/>
            <person name="Willems A."/>
        </authorList>
    </citation>
    <scope>NUCLEOTIDE SEQUENCE [LARGE SCALE GENOMIC DNA]</scope>
    <source>
        <strain evidence="4 5">LMG 22550</strain>
    </source>
</reference>
<comment type="caution">
    <text evidence="4">The sequence shown here is derived from an EMBL/GenBank/DDBJ whole genome shotgun (WGS) entry which is preliminary data.</text>
</comment>
<dbReference type="CDD" id="cd08023">
    <property type="entry name" value="GH16_laminarinase_like"/>
    <property type="match status" value="1"/>
</dbReference>
<proteinExistence type="inferred from homology"/>
<organism evidence="4 5">
    <name type="scientific">Leeuwenhoekiella aequorea</name>
    <dbReference type="NCBI Taxonomy" id="283736"/>
    <lineage>
        <taxon>Bacteria</taxon>
        <taxon>Pseudomonadati</taxon>
        <taxon>Bacteroidota</taxon>
        <taxon>Flavobacteriia</taxon>
        <taxon>Flavobacteriales</taxon>
        <taxon>Flavobacteriaceae</taxon>
        <taxon>Leeuwenhoekiella</taxon>
    </lineage>
</organism>
<dbReference type="EMBL" id="QOVM01000006">
    <property type="protein sequence ID" value="RXG21097.1"/>
    <property type="molecule type" value="Genomic_DNA"/>
</dbReference>
<sequence length="257" mass="29267">MLKKISLLSCLLLIAVSCKAQKYSELVWSDEFNGSTLDLNSWNFQLGDGCPTICGWGNNERQIYTENNHRLEDGKLVITARKEGDSYTSTRITTQNKRTFKYGRMEARAKVATGQGIWPAFWMLGTNITEVGWPSSGEIDILEYVGKEEDMVYTTLHVLAGHGDSAFSKKTLFKDVEDGYHIYAAEWSPDQIEFFVDDTSVFIYNPEKKDDSVWPFDQPFYFIINLAVGGNFGGPEVDDSIFPQEFSIDYVRVYKMN</sequence>
<dbReference type="PROSITE" id="PS51257">
    <property type="entry name" value="PROKAR_LIPOPROTEIN"/>
    <property type="match status" value="1"/>
</dbReference>